<dbReference type="Gene3D" id="3.30.420.180">
    <property type="entry name" value="CobE/GbiG C-terminal domain"/>
    <property type="match status" value="1"/>
</dbReference>
<dbReference type="InterPro" id="IPR036518">
    <property type="entry name" value="CobE/GbiG_C_sf"/>
</dbReference>
<accession>A0A6G7VC03</accession>
<dbReference type="InterPro" id="IPR052553">
    <property type="entry name" value="CbiG_hydrolase"/>
</dbReference>
<dbReference type="PANTHER" id="PTHR37477:SF1">
    <property type="entry name" value="COBALT-PRECORRIN-5A HYDROLASE"/>
    <property type="match status" value="1"/>
</dbReference>
<dbReference type="InterPro" id="IPR002750">
    <property type="entry name" value="CobE/GbiG_C"/>
</dbReference>
<organism evidence="2 3">
    <name type="scientific">Caldichromatium japonicum</name>
    <dbReference type="NCBI Taxonomy" id="2699430"/>
    <lineage>
        <taxon>Bacteria</taxon>
        <taxon>Pseudomonadati</taxon>
        <taxon>Pseudomonadota</taxon>
        <taxon>Gammaproteobacteria</taxon>
        <taxon>Chromatiales</taxon>
        <taxon>Chromatiaceae</taxon>
        <taxon>Caldichromatium</taxon>
    </lineage>
</organism>
<reference evidence="3" key="1">
    <citation type="submission" date="2020-01" db="EMBL/GenBank/DDBJ databases">
        <title>Caldichromatium gen. nov., sp. nov., a thermophilic purple sulfur bacterium member of the family Chromatiaceae isolated from Nakabusa hot spring, Japan.</title>
        <authorList>
            <person name="Saini M.K."/>
            <person name="Hanada S."/>
            <person name="Tank M."/>
        </authorList>
    </citation>
    <scope>NUCLEOTIDE SEQUENCE [LARGE SCALE GENOMIC DNA]</scope>
    <source>
        <strain evidence="3">No.7</strain>
    </source>
</reference>
<dbReference type="Proteomes" id="UP000502699">
    <property type="component" value="Chromosome"/>
</dbReference>
<name>A0A6G7VC03_9GAMM</name>
<sequence>MIEITIGLGFQQGIRCETLKQSIESLLKPLDPVAVCCLASHLQKSTDPVLRELAHIQGWPLRCYPSSALAQVPVAHPSTRVHLTLGTPSVAEAAALLAAAELSARGEGTPSLLVSKQVYRDAEGKAITLAIAQIGPRAM</sequence>
<evidence type="ECO:0000313" key="3">
    <source>
        <dbReference type="Proteomes" id="UP000502699"/>
    </source>
</evidence>
<feature type="domain" description="CobE/GbiG C-terminal" evidence="1">
    <location>
        <begin position="4"/>
        <end position="132"/>
    </location>
</feature>
<dbReference type="PANTHER" id="PTHR37477">
    <property type="entry name" value="COBALT-PRECORRIN-5A HYDROLASE"/>
    <property type="match status" value="1"/>
</dbReference>
<proteinExistence type="predicted"/>
<evidence type="ECO:0000259" key="1">
    <source>
        <dbReference type="Pfam" id="PF01890"/>
    </source>
</evidence>
<dbReference type="Pfam" id="PF01890">
    <property type="entry name" value="CbiG_C"/>
    <property type="match status" value="1"/>
</dbReference>
<protein>
    <submittedName>
        <fullName evidence="2">Cobalamin biosynthesis protein</fullName>
    </submittedName>
</protein>
<dbReference type="AlphaFoldDB" id="A0A6G7VC03"/>
<evidence type="ECO:0000313" key="2">
    <source>
        <dbReference type="EMBL" id="QIK37589.1"/>
    </source>
</evidence>
<dbReference type="EMBL" id="CP048029">
    <property type="protein sequence ID" value="QIK37589.1"/>
    <property type="molecule type" value="Genomic_DNA"/>
</dbReference>
<dbReference type="RefSeq" id="WP_166270354.1">
    <property type="nucleotide sequence ID" value="NZ_CP048029.1"/>
</dbReference>
<gene>
    <name evidence="2" type="ORF">GWK36_05885</name>
</gene>
<dbReference type="SUPFAM" id="SSF159664">
    <property type="entry name" value="CobE/GbiG C-terminal domain-like"/>
    <property type="match status" value="1"/>
</dbReference>
<keyword evidence="3" id="KW-1185">Reference proteome</keyword>
<dbReference type="KEGG" id="cjap:GWK36_05885"/>
<dbReference type="GO" id="GO:0009236">
    <property type="term" value="P:cobalamin biosynthetic process"/>
    <property type="evidence" value="ECO:0007669"/>
    <property type="project" value="InterPro"/>
</dbReference>